<accession>A0A8B6FK07</accession>
<protein>
    <recommendedName>
        <fullName evidence="3">Reverse transcriptase zinc-binding domain-containing protein</fullName>
    </recommendedName>
</protein>
<sequence length="188" mass="21873">MVNGKTPCYLNDILPDQFRNIHQYRTRSANNFPSVPCRTTYHMKSFLPSTVRLWNSLPPDIKNAGSIAPLKAFLKINHSIPNYYYAGSRLGQIYHARIRTESSSLRDHLYQKNLESDPFCKCKQIETSEHFLLNCPNYHRTREALFVNLVGTLNIDTLLYGDPNITDIDNKKNFLIVQDYILKTKRFT</sequence>
<reference evidence="1" key="1">
    <citation type="submission" date="2018-11" db="EMBL/GenBank/DDBJ databases">
        <authorList>
            <person name="Alioto T."/>
            <person name="Alioto T."/>
        </authorList>
    </citation>
    <scope>NUCLEOTIDE SEQUENCE</scope>
</reference>
<comment type="caution">
    <text evidence="1">The sequence shown here is derived from an EMBL/GenBank/DDBJ whole genome shotgun (WGS) entry which is preliminary data.</text>
</comment>
<proteinExistence type="predicted"/>
<organism evidence="1 2">
    <name type="scientific">Mytilus galloprovincialis</name>
    <name type="common">Mediterranean mussel</name>
    <dbReference type="NCBI Taxonomy" id="29158"/>
    <lineage>
        <taxon>Eukaryota</taxon>
        <taxon>Metazoa</taxon>
        <taxon>Spiralia</taxon>
        <taxon>Lophotrochozoa</taxon>
        <taxon>Mollusca</taxon>
        <taxon>Bivalvia</taxon>
        <taxon>Autobranchia</taxon>
        <taxon>Pteriomorphia</taxon>
        <taxon>Mytilida</taxon>
        <taxon>Mytiloidea</taxon>
        <taxon>Mytilidae</taxon>
        <taxon>Mytilinae</taxon>
        <taxon>Mytilus</taxon>
    </lineage>
</organism>
<dbReference type="AlphaFoldDB" id="A0A8B6FK07"/>
<dbReference type="EMBL" id="UYJE01006906">
    <property type="protein sequence ID" value="VDI50005.1"/>
    <property type="molecule type" value="Genomic_DNA"/>
</dbReference>
<name>A0A8B6FK07_MYTGA</name>
<keyword evidence="2" id="KW-1185">Reference proteome</keyword>
<evidence type="ECO:0000313" key="2">
    <source>
        <dbReference type="Proteomes" id="UP000596742"/>
    </source>
</evidence>
<gene>
    <name evidence="1" type="ORF">MGAL_10B071214</name>
</gene>
<evidence type="ECO:0008006" key="3">
    <source>
        <dbReference type="Google" id="ProtNLM"/>
    </source>
</evidence>
<dbReference type="Proteomes" id="UP000596742">
    <property type="component" value="Unassembled WGS sequence"/>
</dbReference>
<dbReference type="OrthoDB" id="6157157at2759"/>
<evidence type="ECO:0000313" key="1">
    <source>
        <dbReference type="EMBL" id="VDI50005.1"/>
    </source>
</evidence>